<protein>
    <submittedName>
        <fullName evidence="2">PhzF family phenazine biosynthesis protein</fullName>
    </submittedName>
</protein>
<evidence type="ECO:0000313" key="2">
    <source>
        <dbReference type="EMBL" id="XCH23564.1"/>
    </source>
</evidence>
<name>A0AAU8FG47_9BACT</name>
<dbReference type="GO" id="GO:0003824">
    <property type="term" value="F:catalytic activity"/>
    <property type="evidence" value="ECO:0007669"/>
    <property type="project" value="InterPro"/>
</dbReference>
<dbReference type="InterPro" id="IPR003719">
    <property type="entry name" value="Phenazine_PhzF-like"/>
</dbReference>
<gene>
    <name evidence="2" type="ORF">ABV298_25160</name>
</gene>
<accession>A0AAU8FG47</accession>
<dbReference type="EMBL" id="CP159289">
    <property type="protein sequence ID" value="XCH23564.1"/>
    <property type="molecule type" value="Genomic_DNA"/>
</dbReference>
<feature type="region of interest" description="Disordered" evidence="1">
    <location>
        <begin position="1"/>
        <end position="22"/>
    </location>
</feature>
<dbReference type="Pfam" id="PF02567">
    <property type="entry name" value="PhzC-PhzF"/>
    <property type="match status" value="1"/>
</dbReference>
<dbReference type="SUPFAM" id="SSF54506">
    <property type="entry name" value="Diaminopimelate epimerase-like"/>
    <property type="match status" value="1"/>
</dbReference>
<dbReference type="RefSeq" id="WP_353718888.1">
    <property type="nucleotide sequence ID" value="NZ_CP159289.1"/>
</dbReference>
<reference evidence="2" key="1">
    <citation type="submission" date="2024-06" db="EMBL/GenBank/DDBJ databases">
        <title>Sequencing and assembly of the genome of Dyadobacter sp. strain 676, a symbiont of Cyamopsis tetragonoloba.</title>
        <authorList>
            <person name="Guro P."/>
            <person name="Sazanova A."/>
            <person name="Kuznetsova I."/>
            <person name="Belimov A."/>
            <person name="Safronova V."/>
        </authorList>
    </citation>
    <scope>NUCLEOTIDE SEQUENCE</scope>
    <source>
        <strain evidence="2">676</strain>
    </source>
</reference>
<organism evidence="2">
    <name type="scientific">Dyadobacter sp. 676</name>
    <dbReference type="NCBI Taxonomy" id="3088362"/>
    <lineage>
        <taxon>Bacteria</taxon>
        <taxon>Pseudomonadati</taxon>
        <taxon>Bacteroidota</taxon>
        <taxon>Cytophagia</taxon>
        <taxon>Cytophagales</taxon>
        <taxon>Spirosomataceae</taxon>
        <taxon>Dyadobacter</taxon>
    </lineage>
</organism>
<evidence type="ECO:0000256" key="1">
    <source>
        <dbReference type="SAM" id="MobiDB-lite"/>
    </source>
</evidence>
<proteinExistence type="predicted"/>
<dbReference type="Gene3D" id="3.10.310.10">
    <property type="entry name" value="Diaminopimelate Epimerase, Chain A, domain 1"/>
    <property type="match status" value="1"/>
</dbReference>
<dbReference type="AlphaFoldDB" id="A0AAU8FG47"/>
<sequence length="85" mass="8945">MLKATRISPVNSAGIGIDEDPATGSAAGPLAGYLLQKGYIKPGTDYRILQGARMGRPSVIHFNARPDGIWISGSAVIVMEGKIHI</sequence>